<dbReference type="Proteomes" id="UP000282672">
    <property type="component" value="Unassembled WGS sequence"/>
</dbReference>
<comment type="caution">
    <text evidence="2">The sequence shown here is derived from an EMBL/GenBank/DDBJ whole genome shotgun (WGS) entry which is preliminary data.</text>
</comment>
<proteinExistence type="predicted"/>
<name>A0A3L8CWV5_9PSED</name>
<accession>A0A3L8CWV5</accession>
<organism evidence="2 3">
    <name type="scientific">Pseudomonas prosekii</name>
    <dbReference type="NCBI Taxonomy" id="1148509"/>
    <lineage>
        <taxon>Bacteria</taxon>
        <taxon>Pseudomonadati</taxon>
        <taxon>Pseudomonadota</taxon>
        <taxon>Gammaproteobacteria</taxon>
        <taxon>Pseudomonadales</taxon>
        <taxon>Pseudomonadaceae</taxon>
        <taxon>Pseudomonas</taxon>
    </lineage>
</organism>
<sequence length="90" mass="9716">MNSYREQAHSYMGSALPTKPGVHWRSLWEPSLLAMAVCQPAWMLADEWLSRAGSLLHGIGVAHKTLHPLEIPVGAELARDGGVSADIDVG</sequence>
<keyword evidence="3" id="KW-1185">Reference proteome</keyword>
<dbReference type="Proteomes" id="UP000282140">
    <property type="component" value="Unassembled WGS sequence"/>
</dbReference>
<gene>
    <name evidence="1" type="ORF">CS076_12425</name>
    <name evidence="2" type="ORF">CS078_03335</name>
</gene>
<dbReference type="EMBL" id="PEGA01000011">
    <property type="protein sequence ID" value="RLU10065.1"/>
    <property type="molecule type" value="Genomic_DNA"/>
</dbReference>
<dbReference type="AlphaFoldDB" id="A0A3L8CWV5"/>
<dbReference type="EMBL" id="PEGB01000001">
    <property type="protein sequence ID" value="RLU12757.1"/>
    <property type="molecule type" value="Genomic_DNA"/>
</dbReference>
<evidence type="ECO:0000313" key="2">
    <source>
        <dbReference type="EMBL" id="RLU12757.1"/>
    </source>
</evidence>
<evidence type="ECO:0000313" key="3">
    <source>
        <dbReference type="Proteomes" id="UP000282140"/>
    </source>
</evidence>
<evidence type="ECO:0000313" key="1">
    <source>
        <dbReference type="EMBL" id="RLU10065.1"/>
    </source>
</evidence>
<protein>
    <submittedName>
        <fullName evidence="2">Uncharacterized protein</fullName>
    </submittedName>
</protein>
<reference evidence="3 4" key="1">
    <citation type="journal article" date="2018" name="Front. Microbiol.">
        <title>Discovery of Phloeophagus Beetles as a Source of Pseudomonas Strains That Produce Potentially New Bioactive Substances and Description of Pseudomonas bohemica sp. nov.</title>
        <authorList>
            <person name="Saati-Santamaria Z."/>
            <person name="Lopez-Mondejar R."/>
            <person name="Jimenez-Gomez A."/>
            <person name="Diez-Mendez A."/>
            <person name="Vetrovsky T."/>
            <person name="Igual J.M."/>
            <person name="Velazquez E."/>
            <person name="Kolarik M."/>
            <person name="Rivas R."/>
            <person name="Garcia-Fraile P."/>
        </authorList>
    </citation>
    <scope>NUCLEOTIDE SEQUENCE [LARGE SCALE GENOMIC DNA]</scope>
    <source>
        <strain evidence="1 4">A2-NA12</strain>
        <strain evidence="2 3">A2-NA13</strain>
    </source>
</reference>
<evidence type="ECO:0000313" key="4">
    <source>
        <dbReference type="Proteomes" id="UP000282672"/>
    </source>
</evidence>